<evidence type="ECO:0000313" key="2">
    <source>
        <dbReference type="WBParaSite" id="JU765_v2.g10058.t1"/>
    </source>
</evidence>
<protein>
    <submittedName>
        <fullName evidence="2">Amino acid transporter transmembrane domain-containing protein</fullName>
    </submittedName>
</protein>
<dbReference type="WBParaSite" id="JU765_v2.g10058.t1">
    <property type="protein sequence ID" value="JU765_v2.g10058.t1"/>
    <property type="gene ID" value="JU765_v2.g10058"/>
</dbReference>
<reference evidence="2" key="1">
    <citation type="submission" date="2022-11" db="UniProtKB">
        <authorList>
            <consortium name="WormBaseParasite"/>
        </authorList>
    </citation>
    <scope>IDENTIFICATION</scope>
</reference>
<evidence type="ECO:0000313" key="1">
    <source>
        <dbReference type="Proteomes" id="UP000887576"/>
    </source>
</evidence>
<accession>A0AC34PUI4</accession>
<name>A0AC34PUI4_9BILA</name>
<sequence>MSTFAEVVGGEATHRQIRHDESENNAIAPGVETGQHHEEAQLFADRPRTAHTITPEQAFVHMIKAMLGTGLLSLPLAFKHAGLYLGLFLLVIICAVCLYCMRLVVFAAHFVCRRSGRELIDYANIMRGAVEAGPSWICNHGYFFKQLVNVNIFVAQLGFCCVYFVFMADNLQDFFAVNANIYISKAVWMIILLIPILLICSIRQLNVLAPFAFAANMIYLTAVGIVIYYFLTNLQSTDNVTKFGRLDDLPLFFGTVMFAFEGVCVIMPLENRMEKPQFFIIWNGVLNSSCLVVLAVFAVTGFYGYLAVGDSVKDTVTLNLPNEPFYQALKIMFVLCVMVSYPLQFYVPMERIEKYITRKCPPEKHIQFIYFARFLIVLITLAIAELVPHLALFIALIGAVACTSLALLFPPIINLLVCFAQNELTLKIWIIDIIMLIFAFIGFFTGTYAALSDIIATF</sequence>
<organism evidence="1 2">
    <name type="scientific">Panagrolaimus sp. JU765</name>
    <dbReference type="NCBI Taxonomy" id="591449"/>
    <lineage>
        <taxon>Eukaryota</taxon>
        <taxon>Metazoa</taxon>
        <taxon>Ecdysozoa</taxon>
        <taxon>Nematoda</taxon>
        <taxon>Chromadorea</taxon>
        <taxon>Rhabditida</taxon>
        <taxon>Tylenchina</taxon>
        <taxon>Panagrolaimomorpha</taxon>
        <taxon>Panagrolaimoidea</taxon>
        <taxon>Panagrolaimidae</taxon>
        <taxon>Panagrolaimus</taxon>
    </lineage>
</organism>
<proteinExistence type="predicted"/>
<dbReference type="Proteomes" id="UP000887576">
    <property type="component" value="Unplaced"/>
</dbReference>